<gene>
    <name evidence="1" type="ORF">K488DRAFT_86151</name>
</gene>
<organism evidence="1 2">
    <name type="scientific">Vararia minispora EC-137</name>
    <dbReference type="NCBI Taxonomy" id="1314806"/>
    <lineage>
        <taxon>Eukaryota</taxon>
        <taxon>Fungi</taxon>
        <taxon>Dikarya</taxon>
        <taxon>Basidiomycota</taxon>
        <taxon>Agaricomycotina</taxon>
        <taxon>Agaricomycetes</taxon>
        <taxon>Russulales</taxon>
        <taxon>Lachnocladiaceae</taxon>
        <taxon>Vararia</taxon>
    </lineage>
</organism>
<evidence type="ECO:0000313" key="1">
    <source>
        <dbReference type="EMBL" id="KAI0032117.1"/>
    </source>
</evidence>
<protein>
    <submittedName>
        <fullName evidence="1">Uncharacterized protein</fullName>
    </submittedName>
</protein>
<keyword evidence="2" id="KW-1185">Reference proteome</keyword>
<sequence>MSLVRLPPRFHYIALAADPPLHDPLALRKILQDALAAAFGLARAGAHIDVLACAPDAPAILRVSAGDAQCVMAAVAAYAVPGRPRLSVLMDAPFLPALAVAGQAPVL</sequence>
<reference evidence="1" key="2">
    <citation type="journal article" date="2022" name="New Phytol.">
        <title>Evolutionary transition to the ectomycorrhizal habit in the genomes of a hyperdiverse lineage of mushroom-forming fungi.</title>
        <authorList>
            <person name="Looney B."/>
            <person name="Miyauchi S."/>
            <person name="Morin E."/>
            <person name="Drula E."/>
            <person name="Courty P.E."/>
            <person name="Kohler A."/>
            <person name="Kuo A."/>
            <person name="LaButti K."/>
            <person name="Pangilinan J."/>
            <person name="Lipzen A."/>
            <person name="Riley R."/>
            <person name="Andreopoulos W."/>
            <person name="He G."/>
            <person name="Johnson J."/>
            <person name="Nolan M."/>
            <person name="Tritt A."/>
            <person name="Barry K.W."/>
            <person name="Grigoriev I.V."/>
            <person name="Nagy L.G."/>
            <person name="Hibbett D."/>
            <person name="Henrissat B."/>
            <person name="Matheny P.B."/>
            <person name="Labbe J."/>
            <person name="Martin F.M."/>
        </authorList>
    </citation>
    <scope>NUCLEOTIDE SEQUENCE</scope>
    <source>
        <strain evidence="1">EC-137</strain>
    </source>
</reference>
<dbReference type="Proteomes" id="UP000814128">
    <property type="component" value="Unassembled WGS sequence"/>
</dbReference>
<evidence type="ECO:0000313" key="2">
    <source>
        <dbReference type="Proteomes" id="UP000814128"/>
    </source>
</evidence>
<accession>A0ACB8QKD2</accession>
<reference evidence="1" key="1">
    <citation type="submission" date="2021-02" db="EMBL/GenBank/DDBJ databases">
        <authorList>
            <consortium name="DOE Joint Genome Institute"/>
            <person name="Ahrendt S."/>
            <person name="Looney B.P."/>
            <person name="Miyauchi S."/>
            <person name="Morin E."/>
            <person name="Drula E."/>
            <person name="Courty P.E."/>
            <person name="Chicoki N."/>
            <person name="Fauchery L."/>
            <person name="Kohler A."/>
            <person name="Kuo A."/>
            <person name="Labutti K."/>
            <person name="Pangilinan J."/>
            <person name="Lipzen A."/>
            <person name="Riley R."/>
            <person name="Andreopoulos W."/>
            <person name="He G."/>
            <person name="Johnson J."/>
            <person name="Barry K.W."/>
            <person name="Grigoriev I.V."/>
            <person name="Nagy L."/>
            <person name="Hibbett D."/>
            <person name="Henrissat B."/>
            <person name="Matheny P.B."/>
            <person name="Labbe J."/>
            <person name="Martin F."/>
        </authorList>
    </citation>
    <scope>NUCLEOTIDE SEQUENCE</scope>
    <source>
        <strain evidence="1">EC-137</strain>
    </source>
</reference>
<comment type="caution">
    <text evidence="1">The sequence shown here is derived from an EMBL/GenBank/DDBJ whole genome shotgun (WGS) entry which is preliminary data.</text>
</comment>
<proteinExistence type="predicted"/>
<name>A0ACB8QKD2_9AGAM</name>
<dbReference type="EMBL" id="MU273556">
    <property type="protein sequence ID" value="KAI0032117.1"/>
    <property type="molecule type" value="Genomic_DNA"/>
</dbReference>